<evidence type="ECO:0000313" key="3">
    <source>
        <dbReference type="Proteomes" id="UP000198481"/>
    </source>
</evidence>
<sequence length="54" mass="5394">MDTGLIIFIVAAVAALCLFVAGVFLLAGLGWALIGAAVSFLAAAGFIRKGLIGE</sequence>
<dbReference type="STRING" id="1148509.SAMN05216222_1426"/>
<accession>A0A1H1S389</accession>
<protein>
    <submittedName>
        <fullName evidence="2">Uncharacterized protein</fullName>
    </submittedName>
</protein>
<feature type="transmembrane region" description="Helical" evidence="1">
    <location>
        <begin position="5"/>
        <end position="24"/>
    </location>
</feature>
<keyword evidence="1" id="KW-1133">Transmembrane helix</keyword>
<proteinExistence type="predicted"/>
<dbReference type="Proteomes" id="UP000198481">
    <property type="component" value="Chromosome I"/>
</dbReference>
<evidence type="ECO:0000256" key="1">
    <source>
        <dbReference type="SAM" id="Phobius"/>
    </source>
</evidence>
<keyword evidence="1" id="KW-0472">Membrane</keyword>
<name>A0A1H1S389_9PSED</name>
<reference evidence="2 3" key="1">
    <citation type="submission" date="2016-10" db="EMBL/GenBank/DDBJ databases">
        <authorList>
            <person name="de Groot N.N."/>
        </authorList>
    </citation>
    <scope>NUCLEOTIDE SEQUENCE [LARGE SCALE GENOMIC DNA]</scope>
    <source>
        <strain evidence="2 3">LMG 26867</strain>
    </source>
</reference>
<feature type="transmembrane region" description="Helical" evidence="1">
    <location>
        <begin position="30"/>
        <end position="47"/>
    </location>
</feature>
<organism evidence="2 3">
    <name type="scientific">Pseudomonas prosekii</name>
    <dbReference type="NCBI Taxonomy" id="1148509"/>
    <lineage>
        <taxon>Bacteria</taxon>
        <taxon>Pseudomonadati</taxon>
        <taxon>Pseudomonadota</taxon>
        <taxon>Gammaproteobacteria</taxon>
        <taxon>Pseudomonadales</taxon>
        <taxon>Pseudomonadaceae</taxon>
        <taxon>Pseudomonas</taxon>
    </lineage>
</organism>
<evidence type="ECO:0000313" key="2">
    <source>
        <dbReference type="EMBL" id="SDS42353.1"/>
    </source>
</evidence>
<dbReference type="RefSeq" id="WP_092272528.1">
    <property type="nucleotide sequence ID" value="NZ_LT629762.1"/>
</dbReference>
<keyword evidence="1" id="KW-0812">Transmembrane</keyword>
<dbReference type="EMBL" id="LT629762">
    <property type="protein sequence ID" value="SDS42353.1"/>
    <property type="molecule type" value="Genomic_DNA"/>
</dbReference>
<gene>
    <name evidence="2" type="ORF">SAMN05216222_1426</name>
</gene>
<dbReference type="AlphaFoldDB" id="A0A1H1S389"/>